<feature type="region of interest" description="Disordered" evidence="1">
    <location>
        <begin position="47"/>
        <end position="66"/>
    </location>
</feature>
<proteinExistence type="predicted"/>
<evidence type="ECO:0000256" key="1">
    <source>
        <dbReference type="SAM" id="MobiDB-lite"/>
    </source>
</evidence>
<reference evidence="2" key="2">
    <citation type="journal article" date="2022" name="Res Sq">
        <title>Comparative Genomics Reveals Insights into the Divergent Evolution of Astigmatic Mites and Household Pest Adaptations.</title>
        <authorList>
            <person name="Xiong Q."/>
            <person name="Wan A.T.-Y."/>
            <person name="Liu X.-Y."/>
            <person name="Fung C.S.-H."/>
            <person name="Xiao X."/>
            <person name="Malainual N."/>
            <person name="Hou J."/>
            <person name="Wang L."/>
            <person name="Wang M."/>
            <person name="Yang K."/>
            <person name="Cui Y."/>
            <person name="Leung E."/>
            <person name="Nong W."/>
            <person name="Shin S.-K."/>
            <person name="Au S."/>
            <person name="Jeong K.Y."/>
            <person name="Chew F.T."/>
            <person name="Hui J."/>
            <person name="Leung T.F."/>
            <person name="Tungtrongchitr A."/>
            <person name="Zhong N."/>
            <person name="Liu Z."/>
            <person name="Tsui S."/>
        </authorList>
    </citation>
    <scope>NUCLEOTIDE SEQUENCE</scope>
    <source>
        <strain evidence="2">Derf</strain>
        <tissue evidence="2">Whole organism</tissue>
    </source>
</reference>
<sequence length="66" mass="7664">MNVNGKIRSSLKKMTELQEFNENDDSNDDTLKKTYCFVGRIVQEKKTETNAEKRKKNDKSLCAVLH</sequence>
<accession>A0A922ID49</accession>
<name>A0A922ID49_DERFA</name>
<dbReference type="AlphaFoldDB" id="A0A922ID49"/>
<comment type="caution">
    <text evidence="2">The sequence shown here is derived from an EMBL/GenBank/DDBJ whole genome shotgun (WGS) entry which is preliminary data.</text>
</comment>
<evidence type="ECO:0000313" key="3">
    <source>
        <dbReference type="Proteomes" id="UP000790347"/>
    </source>
</evidence>
<evidence type="ECO:0000313" key="2">
    <source>
        <dbReference type="EMBL" id="KAH9528156.1"/>
    </source>
</evidence>
<reference evidence="2" key="1">
    <citation type="submission" date="2013-05" db="EMBL/GenBank/DDBJ databases">
        <authorList>
            <person name="Yim A.K.Y."/>
            <person name="Chan T.F."/>
            <person name="Ji K.M."/>
            <person name="Liu X.Y."/>
            <person name="Zhou J.W."/>
            <person name="Li R.Q."/>
            <person name="Yang K.Y."/>
            <person name="Li J."/>
            <person name="Li M."/>
            <person name="Law P.T.W."/>
            <person name="Wu Y.L."/>
            <person name="Cai Z.L."/>
            <person name="Qin H."/>
            <person name="Bao Y."/>
            <person name="Leung R.K.K."/>
            <person name="Ng P.K.S."/>
            <person name="Zou J."/>
            <person name="Zhong X.J."/>
            <person name="Ran P.X."/>
            <person name="Zhong N.S."/>
            <person name="Liu Z.G."/>
            <person name="Tsui S.K.W."/>
        </authorList>
    </citation>
    <scope>NUCLEOTIDE SEQUENCE</scope>
    <source>
        <strain evidence="2">Derf</strain>
        <tissue evidence="2">Whole organism</tissue>
    </source>
</reference>
<protein>
    <submittedName>
        <fullName evidence="2">Uncharacterized protein</fullName>
    </submittedName>
</protein>
<dbReference type="EMBL" id="ASGP02000001">
    <property type="protein sequence ID" value="KAH9528156.1"/>
    <property type="molecule type" value="Genomic_DNA"/>
</dbReference>
<dbReference type="Proteomes" id="UP000790347">
    <property type="component" value="Unassembled WGS sequence"/>
</dbReference>
<keyword evidence="3" id="KW-1185">Reference proteome</keyword>
<organism evidence="2 3">
    <name type="scientific">Dermatophagoides farinae</name>
    <name type="common">American house dust mite</name>
    <dbReference type="NCBI Taxonomy" id="6954"/>
    <lineage>
        <taxon>Eukaryota</taxon>
        <taxon>Metazoa</taxon>
        <taxon>Ecdysozoa</taxon>
        <taxon>Arthropoda</taxon>
        <taxon>Chelicerata</taxon>
        <taxon>Arachnida</taxon>
        <taxon>Acari</taxon>
        <taxon>Acariformes</taxon>
        <taxon>Sarcoptiformes</taxon>
        <taxon>Astigmata</taxon>
        <taxon>Psoroptidia</taxon>
        <taxon>Analgoidea</taxon>
        <taxon>Pyroglyphidae</taxon>
        <taxon>Dermatophagoidinae</taxon>
        <taxon>Dermatophagoides</taxon>
    </lineage>
</organism>
<gene>
    <name evidence="2" type="ORF">DERF_002125</name>
</gene>